<reference evidence="1" key="1">
    <citation type="journal article" date="2021" name="Proc. Natl. Acad. Sci. U.S.A.">
        <title>A Catalog of Tens of Thousands of Viruses from Human Metagenomes Reveals Hidden Associations with Chronic Diseases.</title>
        <authorList>
            <person name="Tisza M.J."/>
            <person name="Buck C.B."/>
        </authorList>
    </citation>
    <scope>NUCLEOTIDE SEQUENCE</scope>
    <source>
        <strain evidence="1">CtXZx16</strain>
    </source>
</reference>
<organism evidence="1">
    <name type="scientific">Siphoviridae sp. ctXZx16</name>
    <dbReference type="NCBI Taxonomy" id="2826371"/>
    <lineage>
        <taxon>Viruses</taxon>
        <taxon>Duplodnaviria</taxon>
        <taxon>Heunggongvirae</taxon>
        <taxon>Uroviricota</taxon>
        <taxon>Caudoviricetes</taxon>
    </lineage>
</organism>
<dbReference type="Pfam" id="PF02452">
    <property type="entry name" value="PemK_toxin"/>
    <property type="match status" value="1"/>
</dbReference>
<protein>
    <submittedName>
        <fullName evidence="1">PemK-like protein</fullName>
    </submittedName>
</protein>
<dbReference type="InterPro" id="IPR003477">
    <property type="entry name" value="PemK-like"/>
</dbReference>
<dbReference type="Gene3D" id="2.30.30.110">
    <property type="match status" value="1"/>
</dbReference>
<dbReference type="GO" id="GO:0004521">
    <property type="term" value="F:RNA endonuclease activity"/>
    <property type="evidence" value="ECO:0007669"/>
    <property type="project" value="TreeGrafter"/>
</dbReference>
<dbReference type="EMBL" id="BK014925">
    <property type="protein sequence ID" value="DAD82812.1"/>
    <property type="molecule type" value="Genomic_DNA"/>
</dbReference>
<name>A0A8S5MKP0_9CAUD</name>
<accession>A0A8S5MKP0</accession>
<dbReference type="PANTHER" id="PTHR33988:SF2">
    <property type="entry name" value="ENDORIBONUCLEASE MAZF"/>
    <property type="match status" value="1"/>
</dbReference>
<proteinExistence type="predicted"/>
<dbReference type="GO" id="GO:0006402">
    <property type="term" value="P:mRNA catabolic process"/>
    <property type="evidence" value="ECO:0007669"/>
    <property type="project" value="TreeGrafter"/>
</dbReference>
<evidence type="ECO:0000313" key="1">
    <source>
        <dbReference type="EMBL" id="DAD82812.1"/>
    </source>
</evidence>
<dbReference type="SUPFAM" id="SSF50118">
    <property type="entry name" value="Cell growth inhibitor/plasmid maintenance toxic component"/>
    <property type="match status" value="1"/>
</dbReference>
<dbReference type="InterPro" id="IPR011067">
    <property type="entry name" value="Plasmid_toxin/cell-grow_inhib"/>
</dbReference>
<sequence>MVESKKEHKCKREIKIKAYDIVTVDFGDVPIGSEQGGIRPAVVIQNNIGNYYSPTTIVLPLTSQKKSLKQPTHVLLKSEFISALTEDSIVLGEAVRQVDKSRILDYRGKITDKKYKQQIYNAYICNIEGVSE</sequence>
<dbReference type="GO" id="GO:0016075">
    <property type="term" value="P:rRNA catabolic process"/>
    <property type="evidence" value="ECO:0007669"/>
    <property type="project" value="TreeGrafter"/>
</dbReference>
<dbReference type="GO" id="GO:0003677">
    <property type="term" value="F:DNA binding"/>
    <property type="evidence" value="ECO:0007669"/>
    <property type="project" value="InterPro"/>
</dbReference>
<dbReference type="PANTHER" id="PTHR33988">
    <property type="entry name" value="ENDORIBONUCLEASE MAZF-RELATED"/>
    <property type="match status" value="1"/>
</dbReference>